<dbReference type="Gene3D" id="3.10.200.10">
    <property type="entry name" value="Alpha carbonic anhydrase"/>
    <property type="match status" value="1"/>
</dbReference>
<dbReference type="CDD" id="cd03124">
    <property type="entry name" value="alpha_CA_prokaryotic_like"/>
    <property type="match status" value="1"/>
</dbReference>
<evidence type="ECO:0000256" key="2">
    <source>
        <dbReference type="ARBA" id="ARBA00012925"/>
    </source>
</evidence>
<keyword evidence="3" id="KW-0479">Metal-binding</keyword>
<protein>
    <recommendedName>
        <fullName evidence="2">carbonic anhydrase</fullName>
        <ecNumber evidence="2">4.2.1.1</ecNumber>
    </recommendedName>
</protein>
<dbReference type="InterPro" id="IPR036398">
    <property type="entry name" value="CA_dom_sf"/>
</dbReference>
<dbReference type="EMBL" id="JBHLXE010000076">
    <property type="protein sequence ID" value="MFC0179820.1"/>
    <property type="molecule type" value="Genomic_DNA"/>
</dbReference>
<keyword evidence="5" id="KW-0456">Lyase</keyword>
<keyword evidence="4" id="KW-0862">Zinc</keyword>
<evidence type="ECO:0000313" key="9">
    <source>
        <dbReference type="EMBL" id="MFC0179820.1"/>
    </source>
</evidence>
<dbReference type="SUPFAM" id="SSF51069">
    <property type="entry name" value="Carbonic anhydrase"/>
    <property type="match status" value="1"/>
</dbReference>
<evidence type="ECO:0000256" key="7">
    <source>
        <dbReference type="SAM" id="SignalP"/>
    </source>
</evidence>
<comment type="caution">
    <text evidence="9">The sequence shown here is derived from an EMBL/GenBank/DDBJ whole genome shotgun (WGS) entry which is preliminary data.</text>
</comment>
<dbReference type="SMART" id="SM01057">
    <property type="entry name" value="Carb_anhydrase"/>
    <property type="match status" value="1"/>
</dbReference>
<feature type="signal peptide" evidence="7">
    <location>
        <begin position="1"/>
        <end position="24"/>
    </location>
</feature>
<name>A0ABV6CA47_9GAMM</name>
<evidence type="ECO:0000256" key="5">
    <source>
        <dbReference type="ARBA" id="ARBA00023239"/>
    </source>
</evidence>
<keyword evidence="7" id="KW-0732">Signal</keyword>
<keyword evidence="10" id="KW-1185">Reference proteome</keyword>
<dbReference type="InterPro" id="IPR001148">
    <property type="entry name" value="CA_dom"/>
</dbReference>
<evidence type="ECO:0000256" key="6">
    <source>
        <dbReference type="ARBA" id="ARBA00048348"/>
    </source>
</evidence>
<dbReference type="Pfam" id="PF00194">
    <property type="entry name" value="Carb_anhydrase"/>
    <property type="match status" value="1"/>
</dbReference>
<accession>A0ABV6CA47</accession>
<feature type="domain" description="Alpha-carbonic anhydrase" evidence="8">
    <location>
        <begin position="37"/>
        <end position="260"/>
    </location>
</feature>
<dbReference type="PROSITE" id="PS51144">
    <property type="entry name" value="ALPHA_CA_2"/>
    <property type="match status" value="1"/>
</dbReference>
<evidence type="ECO:0000259" key="8">
    <source>
        <dbReference type="PROSITE" id="PS51144"/>
    </source>
</evidence>
<dbReference type="EC" id="4.2.1.1" evidence="2"/>
<dbReference type="RefSeq" id="WP_385876925.1">
    <property type="nucleotide sequence ID" value="NZ_JBHLXE010000076.1"/>
</dbReference>
<evidence type="ECO:0000256" key="4">
    <source>
        <dbReference type="ARBA" id="ARBA00022833"/>
    </source>
</evidence>
<comment type="similarity">
    <text evidence="1">Belongs to the alpha-carbonic anhydrase family.</text>
</comment>
<comment type="catalytic activity">
    <reaction evidence="6">
        <text>hydrogencarbonate + H(+) = CO2 + H2O</text>
        <dbReference type="Rhea" id="RHEA:10748"/>
        <dbReference type="ChEBI" id="CHEBI:15377"/>
        <dbReference type="ChEBI" id="CHEBI:15378"/>
        <dbReference type="ChEBI" id="CHEBI:16526"/>
        <dbReference type="ChEBI" id="CHEBI:17544"/>
        <dbReference type="EC" id="4.2.1.1"/>
    </reaction>
</comment>
<dbReference type="InterPro" id="IPR023561">
    <property type="entry name" value="Carbonic_anhydrase_a-class"/>
</dbReference>
<dbReference type="InterPro" id="IPR041891">
    <property type="entry name" value="Alpha_CA_prokaryot-like"/>
</dbReference>
<dbReference type="PANTHER" id="PTHR18952:SF265">
    <property type="entry name" value="CARBONIC ANHYDRASE"/>
    <property type="match status" value="1"/>
</dbReference>
<evidence type="ECO:0000256" key="3">
    <source>
        <dbReference type="ARBA" id="ARBA00022723"/>
    </source>
</evidence>
<dbReference type="Proteomes" id="UP001589758">
    <property type="component" value="Unassembled WGS sequence"/>
</dbReference>
<organism evidence="9 10">
    <name type="scientific">Thorsellia kenyensis</name>
    <dbReference type="NCBI Taxonomy" id="1549888"/>
    <lineage>
        <taxon>Bacteria</taxon>
        <taxon>Pseudomonadati</taxon>
        <taxon>Pseudomonadota</taxon>
        <taxon>Gammaproteobacteria</taxon>
        <taxon>Enterobacterales</taxon>
        <taxon>Thorselliaceae</taxon>
        <taxon>Thorsellia</taxon>
    </lineage>
</organism>
<dbReference type="PANTHER" id="PTHR18952">
    <property type="entry name" value="CARBONIC ANHYDRASE"/>
    <property type="match status" value="1"/>
</dbReference>
<proteinExistence type="inferred from homology"/>
<feature type="chain" id="PRO_5046790712" description="carbonic anhydrase" evidence="7">
    <location>
        <begin position="25"/>
        <end position="262"/>
    </location>
</feature>
<evidence type="ECO:0000256" key="1">
    <source>
        <dbReference type="ARBA" id="ARBA00010718"/>
    </source>
</evidence>
<gene>
    <name evidence="9" type="ORF">ACFFIT_06930</name>
</gene>
<evidence type="ECO:0000313" key="10">
    <source>
        <dbReference type="Proteomes" id="UP001589758"/>
    </source>
</evidence>
<reference evidence="9 10" key="1">
    <citation type="submission" date="2024-09" db="EMBL/GenBank/DDBJ databases">
        <authorList>
            <person name="Sun Q."/>
            <person name="Mori K."/>
        </authorList>
    </citation>
    <scope>NUCLEOTIDE SEQUENCE [LARGE SCALE GENOMIC DNA]</scope>
    <source>
        <strain evidence="9 10">CCM 8545</strain>
    </source>
</reference>
<sequence length="262" mass="29244">MKLRHTRNTFLVTVLMSTPLLSMAADNPHAPHTHNNLHWGYSGEAGPQHWAELDESYLLCKTGKEQSPIDIKSSKMIKKMGLSFDYQPAKIDFINNGHTVQANLVDSKNKIVLDNKDFQLLQFHLHTPSEEAIDGKHSDMVIHFVHSSEDKTLAVVGLLFDLGEENPTLNALIDALPAKPGDANTLPTPFDINALLPVDKDYYSFMGSLTTPPCTEGVHWQVLKEHVKISQGQLDKIKAIISENARPIQPLNERKIEDIDNG</sequence>